<dbReference type="EMBL" id="CAJZBQ010000034">
    <property type="protein sequence ID" value="CAG9323393.1"/>
    <property type="molecule type" value="Genomic_DNA"/>
</dbReference>
<dbReference type="Pfam" id="PF06957">
    <property type="entry name" value="COPI_C"/>
    <property type="match status" value="1"/>
</dbReference>
<evidence type="ECO:0000259" key="12">
    <source>
        <dbReference type="Pfam" id="PF04053"/>
    </source>
</evidence>
<dbReference type="GO" id="GO:0005198">
    <property type="term" value="F:structural molecule activity"/>
    <property type="evidence" value="ECO:0007669"/>
    <property type="project" value="InterPro"/>
</dbReference>
<keyword evidence="16" id="KW-1185">Reference proteome</keyword>
<comment type="caution">
    <text evidence="15">The sequence shown here is derived from an EMBL/GenBank/DDBJ whole genome shotgun (WGS) entry which is preliminary data.</text>
</comment>
<keyword evidence="8 10" id="KW-0333">Golgi apparatus</keyword>
<evidence type="ECO:0000256" key="11">
    <source>
        <dbReference type="PROSITE-ProRule" id="PRU00221"/>
    </source>
</evidence>
<feature type="domain" description="Coatomer alpha subunit C-terminal" evidence="13">
    <location>
        <begin position="845"/>
        <end position="1222"/>
    </location>
</feature>
<dbReference type="PROSITE" id="PS00678">
    <property type="entry name" value="WD_REPEATS_1"/>
    <property type="match status" value="1"/>
</dbReference>
<reference evidence="15" key="1">
    <citation type="submission" date="2021-09" db="EMBL/GenBank/DDBJ databases">
        <authorList>
            <consortium name="AG Swart"/>
            <person name="Singh M."/>
            <person name="Singh A."/>
            <person name="Seah K."/>
            <person name="Emmerich C."/>
        </authorList>
    </citation>
    <scope>NUCLEOTIDE SEQUENCE</scope>
    <source>
        <strain evidence="15">ATCC30299</strain>
    </source>
</reference>
<feature type="repeat" description="WD" evidence="11">
    <location>
        <begin position="237"/>
        <end position="278"/>
    </location>
</feature>
<dbReference type="PRINTS" id="PR00320">
    <property type="entry name" value="GPROTEINBRPT"/>
</dbReference>
<dbReference type="InterPro" id="IPR036322">
    <property type="entry name" value="WD40_repeat_dom_sf"/>
</dbReference>
<dbReference type="InterPro" id="IPR056176">
    <property type="entry name" value="TPR_COPA_B"/>
</dbReference>
<dbReference type="InterPro" id="IPR011044">
    <property type="entry name" value="Quino_amine_DH_bsu"/>
</dbReference>
<dbReference type="SUPFAM" id="SSF50969">
    <property type="entry name" value="YVTN repeat-like/Quinoprotein amine dehydrogenase"/>
    <property type="match status" value="1"/>
</dbReference>
<dbReference type="PIRSF" id="PIRSF003354">
    <property type="entry name" value="Coatomer_alpha_subunit"/>
    <property type="match status" value="1"/>
</dbReference>
<accession>A0AAU9JB09</accession>
<dbReference type="InterPro" id="IPR016391">
    <property type="entry name" value="Coatomer_asu"/>
</dbReference>
<gene>
    <name evidence="15" type="ORF">BSTOLATCC_MIC34043</name>
</gene>
<keyword evidence="6 10" id="KW-0931">ER-Golgi transport</keyword>
<organism evidence="15 16">
    <name type="scientific">Blepharisma stoltei</name>
    <dbReference type="NCBI Taxonomy" id="1481888"/>
    <lineage>
        <taxon>Eukaryota</taxon>
        <taxon>Sar</taxon>
        <taxon>Alveolata</taxon>
        <taxon>Ciliophora</taxon>
        <taxon>Postciliodesmatophora</taxon>
        <taxon>Heterotrichea</taxon>
        <taxon>Heterotrichida</taxon>
        <taxon>Blepharismidae</taxon>
        <taxon>Blepharisma</taxon>
    </lineage>
</organism>
<dbReference type="Proteomes" id="UP001162131">
    <property type="component" value="Unassembled WGS sequence"/>
</dbReference>
<feature type="repeat" description="WD" evidence="11">
    <location>
        <begin position="131"/>
        <end position="166"/>
    </location>
</feature>
<dbReference type="FunFam" id="1.25.40.470:FF:000002">
    <property type="entry name" value="Coatomer subunit alpha"/>
    <property type="match status" value="1"/>
</dbReference>
<feature type="domain" description="COPA/B second beta-propeller" evidence="12">
    <location>
        <begin position="373"/>
        <end position="574"/>
    </location>
</feature>
<dbReference type="GO" id="GO:0006890">
    <property type="term" value="P:retrograde vesicle-mediated transport, Golgi to endoplasmic reticulum"/>
    <property type="evidence" value="ECO:0007669"/>
    <property type="project" value="TreeGrafter"/>
</dbReference>
<dbReference type="SMART" id="SM00320">
    <property type="entry name" value="WD40"/>
    <property type="match status" value="7"/>
</dbReference>
<dbReference type="Pfam" id="PF23953">
    <property type="entry name" value="TPR_COPA_B"/>
    <property type="match status" value="1"/>
</dbReference>
<protein>
    <recommendedName>
        <fullName evidence="10">Coatomer subunit alpha</fullName>
    </recommendedName>
</protein>
<dbReference type="AlphaFoldDB" id="A0AAU9JB09"/>
<feature type="repeat" description="WD" evidence="11">
    <location>
        <begin position="47"/>
        <end position="88"/>
    </location>
</feature>
<keyword evidence="9 10" id="KW-0472">Membrane</keyword>
<evidence type="ECO:0000256" key="6">
    <source>
        <dbReference type="ARBA" id="ARBA00022892"/>
    </source>
</evidence>
<dbReference type="Gene3D" id="1.25.40.470">
    <property type="match status" value="1"/>
</dbReference>
<dbReference type="InterPro" id="IPR020472">
    <property type="entry name" value="WD40_PAC1"/>
</dbReference>
<feature type="domain" description="COPA/B TPR" evidence="14">
    <location>
        <begin position="621"/>
        <end position="762"/>
    </location>
</feature>
<proteinExistence type="predicted"/>
<feature type="repeat" description="WD" evidence="11">
    <location>
        <begin position="5"/>
        <end position="37"/>
    </location>
</feature>
<feature type="repeat" description="WD" evidence="11">
    <location>
        <begin position="89"/>
        <end position="130"/>
    </location>
</feature>
<name>A0AAU9JB09_9CILI</name>
<evidence type="ECO:0000256" key="1">
    <source>
        <dbReference type="ARBA" id="ARBA00004255"/>
    </source>
</evidence>
<dbReference type="Pfam" id="PF00400">
    <property type="entry name" value="WD40"/>
    <property type="match status" value="6"/>
</dbReference>
<dbReference type="InterPro" id="IPR019775">
    <property type="entry name" value="WD40_repeat_CS"/>
</dbReference>
<evidence type="ECO:0000313" key="16">
    <source>
        <dbReference type="Proteomes" id="UP001162131"/>
    </source>
</evidence>
<comment type="subunit">
    <text evidence="10">Oligomeric complex that consists of at least the alpha, beta, beta', gamma, delta, epsilon and zeta subunits.</text>
</comment>
<comment type="function">
    <text evidence="10">The coatomer is a cytosolic protein complex that binds to dilysine motifs and reversibly associates with Golgi non-clathrin-coated vesicles, which further mediate biosynthetic protein transport from the ER, via the Golgi up to the trans Golgi network.</text>
</comment>
<dbReference type="GO" id="GO:0006888">
    <property type="term" value="P:endoplasmic reticulum to Golgi vesicle-mediated transport"/>
    <property type="evidence" value="ECO:0007669"/>
    <property type="project" value="InterPro"/>
</dbReference>
<evidence type="ECO:0000256" key="4">
    <source>
        <dbReference type="ARBA" id="ARBA00022574"/>
    </source>
</evidence>
<dbReference type="PROSITE" id="PS50082">
    <property type="entry name" value="WD_REPEATS_2"/>
    <property type="match status" value="6"/>
</dbReference>
<dbReference type="InterPro" id="IPR010714">
    <property type="entry name" value="Coatomer_asu_C"/>
</dbReference>
<dbReference type="SUPFAM" id="SSF50978">
    <property type="entry name" value="WD40 repeat-like"/>
    <property type="match status" value="1"/>
</dbReference>
<dbReference type="GO" id="GO:0030126">
    <property type="term" value="C:COPI vesicle coat"/>
    <property type="evidence" value="ECO:0007669"/>
    <property type="project" value="UniProtKB-UniRule"/>
</dbReference>
<dbReference type="InterPro" id="IPR015943">
    <property type="entry name" value="WD40/YVTN_repeat-like_dom_sf"/>
</dbReference>
<dbReference type="PROSITE" id="PS50294">
    <property type="entry name" value="WD_REPEATS_REGION"/>
    <property type="match status" value="5"/>
</dbReference>
<keyword evidence="4 11" id="KW-0853">WD repeat</keyword>
<dbReference type="CDD" id="cd00200">
    <property type="entry name" value="WD40"/>
    <property type="match status" value="1"/>
</dbReference>
<dbReference type="CDD" id="cd22948">
    <property type="entry name" value="Coatomer_WDAD_alpha"/>
    <property type="match status" value="1"/>
</dbReference>
<dbReference type="FunFam" id="2.130.10.10:FF:000010">
    <property type="entry name" value="Coatomer subunit alpha"/>
    <property type="match status" value="1"/>
</dbReference>
<dbReference type="PANTHER" id="PTHR19876">
    <property type="entry name" value="COATOMER"/>
    <property type="match status" value="1"/>
</dbReference>
<dbReference type="PANTHER" id="PTHR19876:SF1">
    <property type="entry name" value="COATOMER SUBUNIT ALPHA"/>
    <property type="match status" value="1"/>
</dbReference>
<evidence type="ECO:0000256" key="9">
    <source>
        <dbReference type="ARBA" id="ARBA00023136"/>
    </source>
</evidence>
<keyword evidence="2 10" id="KW-0813">Transport</keyword>
<dbReference type="InterPro" id="IPR047312">
    <property type="entry name" value="Coatomer_alpha_WD-assoc_reg"/>
</dbReference>
<evidence type="ECO:0000313" key="15">
    <source>
        <dbReference type="EMBL" id="CAG9323393.1"/>
    </source>
</evidence>
<dbReference type="Gene3D" id="2.130.10.10">
    <property type="entry name" value="YVTN repeat-like/Quinoprotein amine dehydrogenase"/>
    <property type="match status" value="1"/>
</dbReference>
<evidence type="ECO:0000256" key="8">
    <source>
        <dbReference type="ARBA" id="ARBA00023034"/>
    </source>
</evidence>
<evidence type="ECO:0000256" key="2">
    <source>
        <dbReference type="ARBA" id="ARBA00022448"/>
    </source>
</evidence>
<evidence type="ECO:0000256" key="5">
    <source>
        <dbReference type="ARBA" id="ARBA00022737"/>
    </source>
</evidence>
<keyword evidence="3 10" id="KW-0963">Cytoplasm</keyword>
<evidence type="ECO:0000256" key="7">
    <source>
        <dbReference type="ARBA" id="ARBA00022927"/>
    </source>
</evidence>
<keyword evidence="5" id="KW-0677">Repeat</keyword>
<dbReference type="GO" id="GO:0006891">
    <property type="term" value="P:intra-Golgi vesicle-mediated transport"/>
    <property type="evidence" value="ECO:0007669"/>
    <property type="project" value="TreeGrafter"/>
</dbReference>
<evidence type="ECO:0000259" key="13">
    <source>
        <dbReference type="Pfam" id="PF06957"/>
    </source>
</evidence>
<dbReference type="GO" id="GO:0006886">
    <property type="term" value="P:intracellular protein transport"/>
    <property type="evidence" value="ECO:0007669"/>
    <property type="project" value="UniProtKB-UniRule"/>
</dbReference>
<dbReference type="InterPro" id="IPR006692">
    <property type="entry name" value="Beta-prop_COPA/B_2nd"/>
</dbReference>
<dbReference type="GO" id="GO:0000139">
    <property type="term" value="C:Golgi membrane"/>
    <property type="evidence" value="ECO:0007669"/>
    <property type="project" value="UniProtKB-SubCell"/>
</dbReference>
<dbReference type="InterPro" id="IPR050844">
    <property type="entry name" value="Coatomer_complex_subunit"/>
</dbReference>
<dbReference type="InterPro" id="IPR001680">
    <property type="entry name" value="WD40_rpt"/>
</dbReference>
<evidence type="ECO:0000259" key="14">
    <source>
        <dbReference type="Pfam" id="PF23953"/>
    </source>
</evidence>
<keyword evidence="7 10" id="KW-0653">Protein transport</keyword>
<evidence type="ECO:0000256" key="3">
    <source>
        <dbReference type="ARBA" id="ARBA00022490"/>
    </source>
</evidence>
<dbReference type="Pfam" id="PF04053">
    <property type="entry name" value="B-prop_COPA_B_2nd"/>
    <property type="match status" value="1"/>
</dbReference>
<evidence type="ECO:0000256" key="10">
    <source>
        <dbReference type="PIRNR" id="PIRNR003354"/>
    </source>
</evidence>
<sequence length="1224" mass="138090">MQQKFETQSTRVKGLAFHPTRHWILASLHNGCIQLWDYFMEALLDKYEEHDGPVRGIAFHPTQPLFASGGDDYKVKLWNFKQKKCIVTLDGHLDYIRTVCFHHELPWLMSCSDDQTIRIWNWQSRSCLAILTGHNHYIMCAQFHPKEDMIVSSSLDQTIRVWDFKNLRQKFYSAGGRSSEIIMGTDVVVKFVLEGHDRGVNWAIFHPNSPYIVSAADDRTVRLWRYTESKSWEVETMRGHSNNVSCALFHPNLEVIISDSEDKSLRIWDMNRRSTIHTYKRENDRFWVLAIHPTNNLVAAGFDSGFLIFKCEKERVPAVKTRGNIYIVAKKTLRKVDEQGRETVLATLKPPSKREVYKNNPSHIFVNQISSGDYHVLLQYQQEGGVYFLFSFNKDFSGDKSAVNITGASTSSCFIGKDRFVILTKQKEVQVMDFSNAVKKKLTFGFTPSAIYPAGINRILIKHDDSLSLFDISAKEIIKTVALSATIKQVIWTLTNEYAAILSSENITLISKNLDVLCTSPRERINIKSGVWDPCGVFVYSTATHLRYIIVNGDNGTVRSLDKPIYLVSIDDKEAVGVDREGDIVKLPTSNLEYRFKLALHCKRYNEVKLILESGGLIGNGVVKYLQDRGFSEIALYFVEDEKTRFNLAIQAGIIEIALQSAYKLNDKECWLKLGSEALRQGNSQIVEMAYQKTRNLDRLSVLYMITGNLNKLSKMQQIAETRGDKLRLFHNTLLRGDIEKRVEMLAEAGQVPLAYITARIHGIQHMLNGPLEQSLGEQGVQKLEDYISKLPQPKALYPPVPIFTSKQGGDENWPLHHVITSEFELLKNQVDPANPYAVNAAESHRQEEHNFTDVGNVESSGWGGPDLDFEIAEPSAAPAWGNDDFDVPDIKEEEGKSEVNTLTSGISLQQKWARTCQVPGELVAAGAFQAAMQLLTRTAGVVNFAPLKNHILNVYMGGSVSLPLLPHLKPITDAYITRIKTPAQARPHVTITLSQLSVQIKNAYKLTTQGKFADALAIFVNILQSILFLSVFSENEVAEVKDLIKICVEYIACMRLELTRQAEANKGNIARALELGYYMTLCKLQPPHQSLTLRSIIATAYKYKNYITCTSLCKRFLELANQHPQVVQGDAKQVIDKHKKLLVYCQQVFTNDLSLGVELPENSPDIASMLCQRTFTQVSPAVPTARCPFCGSLYHKEYKGTNCDTCLVSQIGLEALGLKVFQN</sequence>
<comment type="subcellular location">
    <subcellularLocation>
        <location evidence="10">Cytoplasm</location>
    </subcellularLocation>
    <subcellularLocation>
        <location evidence="1 10">Golgi apparatus membrane</location>
        <topology evidence="1 10">Peripheral membrane protein</topology>
        <orientation evidence="1">Cytoplasmic side</orientation>
    </subcellularLocation>
</comment>
<feature type="repeat" description="WD" evidence="11">
    <location>
        <begin position="193"/>
        <end position="234"/>
    </location>
</feature>